<name>A0A511Z0F9_9CELL</name>
<dbReference type="OrthoDB" id="5176970at2"/>
<dbReference type="Gene3D" id="1.10.30.50">
    <property type="match status" value="1"/>
</dbReference>
<accession>A0A511Z0F9</accession>
<dbReference type="Pfam" id="PF02720">
    <property type="entry name" value="DUF222"/>
    <property type="match status" value="1"/>
</dbReference>
<evidence type="ECO:0000256" key="1">
    <source>
        <dbReference type="SAM" id="MobiDB-lite"/>
    </source>
</evidence>
<dbReference type="Pfam" id="PF13391">
    <property type="entry name" value="HNH_2"/>
    <property type="match status" value="1"/>
</dbReference>
<dbReference type="RefSeq" id="WP_146819820.1">
    <property type="nucleotide sequence ID" value="NZ_BJYK01000009.1"/>
</dbReference>
<gene>
    <name evidence="3" type="ORF">AFE02nite_26780</name>
</gene>
<feature type="domain" description="HNH nuclease" evidence="2">
    <location>
        <begin position="353"/>
        <end position="405"/>
    </location>
</feature>
<evidence type="ECO:0000259" key="2">
    <source>
        <dbReference type="SMART" id="SM00507"/>
    </source>
</evidence>
<dbReference type="CDD" id="cd00085">
    <property type="entry name" value="HNHc"/>
    <property type="match status" value="1"/>
</dbReference>
<dbReference type="SMART" id="SM00507">
    <property type="entry name" value="HNHc"/>
    <property type="match status" value="1"/>
</dbReference>
<dbReference type="InterPro" id="IPR003615">
    <property type="entry name" value="HNH_nuc"/>
</dbReference>
<evidence type="ECO:0000313" key="4">
    <source>
        <dbReference type="Proteomes" id="UP000321484"/>
    </source>
</evidence>
<dbReference type="AlphaFoldDB" id="A0A511Z0F9"/>
<dbReference type="EMBL" id="BJYK01000009">
    <property type="protein sequence ID" value="GEN80944.1"/>
    <property type="molecule type" value="Genomic_DNA"/>
</dbReference>
<organism evidence="3 4">
    <name type="scientific">Actinotalea fermentans</name>
    <dbReference type="NCBI Taxonomy" id="43671"/>
    <lineage>
        <taxon>Bacteria</taxon>
        <taxon>Bacillati</taxon>
        <taxon>Actinomycetota</taxon>
        <taxon>Actinomycetes</taxon>
        <taxon>Micrococcales</taxon>
        <taxon>Cellulomonadaceae</taxon>
        <taxon>Actinotalea</taxon>
    </lineage>
</organism>
<sequence length="469" mass="48807">MTDRSGVTQASGLQPLLAALSEAAAALAATDLGSVEVTELAAAHDTLRGVGDRLGAVRARLAARIADDGRWAASGTARTFPEWVARRGGSSVGTARRELALGRALESEVPAAGREVAAGRISLEHAQVLSEVAATSDARRAALASDRPDRNEAFLVGAARRLGVDDFRRLAKKWAAAVDQAAHEAEHRAAIEREHLRLVRRRDGVDIQGFLAAENAEILATALRTAAGVPAADDRRTPEQRAAAALTGLAQAVLDHGLEGGGTALVRPHLLVHVPYETYAALAGDGDGPQDATGALEAADGSLGEPAELDDGTPLAPSAFARIACDARITRVVFGPAGQPLDVGRAQRTFTGPQRAAVVARDRTCRYPGCSAPPMICEVHHIIWWSRDGLTEVSNGILLCAFHHRQVHQRDVAISHDGAGGFTFARRDGSRIGGEAPRGGEASRVGGEGGPPGGRAGPDQGAFELDACA</sequence>
<reference evidence="3 4" key="1">
    <citation type="submission" date="2019-07" db="EMBL/GenBank/DDBJ databases">
        <title>Whole genome shotgun sequence of Actinotalea fermentans NBRC 105374.</title>
        <authorList>
            <person name="Hosoyama A."/>
            <person name="Uohara A."/>
            <person name="Ohji S."/>
            <person name="Ichikawa N."/>
        </authorList>
    </citation>
    <scope>NUCLEOTIDE SEQUENCE [LARGE SCALE GENOMIC DNA]</scope>
    <source>
        <strain evidence="3 4">NBRC 105374</strain>
    </source>
</reference>
<feature type="region of interest" description="Disordered" evidence="1">
    <location>
        <begin position="426"/>
        <end position="461"/>
    </location>
</feature>
<feature type="compositionally biased region" description="Gly residues" evidence="1">
    <location>
        <begin position="446"/>
        <end position="456"/>
    </location>
</feature>
<keyword evidence="4" id="KW-1185">Reference proteome</keyword>
<comment type="caution">
    <text evidence="3">The sequence shown here is derived from an EMBL/GenBank/DDBJ whole genome shotgun (WGS) entry which is preliminary data.</text>
</comment>
<evidence type="ECO:0000313" key="3">
    <source>
        <dbReference type="EMBL" id="GEN80944.1"/>
    </source>
</evidence>
<protein>
    <recommendedName>
        <fullName evidence="2">HNH nuclease domain-containing protein</fullName>
    </recommendedName>
</protein>
<dbReference type="Proteomes" id="UP000321484">
    <property type="component" value="Unassembled WGS sequence"/>
</dbReference>
<proteinExistence type="predicted"/>
<dbReference type="InterPro" id="IPR003870">
    <property type="entry name" value="DUF222"/>
</dbReference>